<reference evidence="4" key="1">
    <citation type="submission" date="2015-07" db="EMBL/GenBank/DDBJ databases">
        <title>Transcriptome Assembly of Anthurium amnicola.</title>
        <authorList>
            <person name="Suzuki J."/>
        </authorList>
    </citation>
    <scope>NUCLEOTIDE SEQUENCE</scope>
</reference>
<evidence type="ECO:0000256" key="1">
    <source>
        <dbReference type="ARBA" id="ARBA00022801"/>
    </source>
</evidence>
<dbReference type="Gene3D" id="3.30.200.20">
    <property type="entry name" value="Phosphorylase Kinase, domain 1"/>
    <property type="match status" value="1"/>
</dbReference>
<feature type="domain" description="ACT" evidence="3">
    <location>
        <begin position="150"/>
        <end position="236"/>
    </location>
</feature>
<gene>
    <name evidence="4" type="primary">glnD_20</name>
    <name evidence="4" type="ORF">g.103199</name>
</gene>
<dbReference type="InterPro" id="IPR002912">
    <property type="entry name" value="ACT_dom"/>
</dbReference>
<dbReference type="AlphaFoldDB" id="A0A1D1Y2N4"/>
<keyword evidence="4" id="KW-0548">Nucleotidyltransferase</keyword>
<dbReference type="PANTHER" id="PTHR47320">
    <property type="entry name" value="BIFUNCTIONAL URIDYLYLTRANSFERASE/URIDYLYL-REMOVING ENZYME"/>
    <property type="match status" value="1"/>
</dbReference>
<dbReference type="InterPro" id="IPR045865">
    <property type="entry name" value="ACT-like_dom_sf"/>
</dbReference>
<organism evidence="4">
    <name type="scientific">Anthurium amnicola</name>
    <dbReference type="NCBI Taxonomy" id="1678845"/>
    <lineage>
        <taxon>Eukaryota</taxon>
        <taxon>Viridiplantae</taxon>
        <taxon>Streptophyta</taxon>
        <taxon>Embryophyta</taxon>
        <taxon>Tracheophyta</taxon>
        <taxon>Spermatophyta</taxon>
        <taxon>Magnoliopsida</taxon>
        <taxon>Liliopsida</taxon>
        <taxon>Araceae</taxon>
        <taxon>Pothoideae</taxon>
        <taxon>Potheae</taxon>
        <taxon>Anthurium</taxon>
    </lineage>
</organism>
<keyword evidence="1" id="KW-0378">Hydrolase</keyword>
<evidence type="ECO:0000313" key="4">
    <source>
        <dbReference type="EMBL" id="JAT48893.1"/>
    </source>
</evidence>
<name>A0A1D1Y2N4_9ARAE</name>
<keyword evidence="2" id="KW-0812">Transmembrane</keyword>
<dbReference type="InterPro" id="IPR010043">
    <property type="entry name" value="UTase/UR"/>
</dbReference>
<keyword evidence="2" id="KW-0472">Membrane</keyword>
<dbReference type="PROSITE" id="PS51671">
    <property type="entry name" value="ACT"/>
    <property type="match status" value="1"/>
</dbReference>
<dbReference type="SUPFAM" id="SSF55021">
    <property type="entry name" value="ACT-like"/>
    <property type="match status" value="1"/>
</dbReference>
<dbReference type="EMBL" id="GDJX01019043">
    <property type="protein sequence ID" value="JAT48893.1"/>
    <property type="molecule type" value="Transcribed_RNA"/>
</dbReference>
<keyword evidence="4" id="KW-0808">Transferase</keyword>
<dbReference type="GO" id="GO:0008773">
    <property type="term" value="F:[protein-PII] uridylyltransferase activity"/>
    <property type="evidence" value="ECO:0007669"/>
    <property type="project" value="InterPro"/>
</dbReference>
<evidence type="ECO:0000259" key="3">
    <source>
        <dbReference type="PROSITE" id="PS51671"/>
    </source>
</evidence>
<sequence length="334" mass="38136">MELRAEGAGKSYPPGHYGSLGARTDICDRLIDKGHEEEAIYNIDFRKQLDAHFDRLPSRYLLDMNVDKAEDVLLHQKLLAKARDPEKRPVFHCRFVKNIQIEIFKFETDENDDLQQIRVPSTSRGLSNTEQEVNMPSNIRQDLSHVIVHEIIFSTADQPKLLSQLSVLLSGIGLNIREAFVFSTTDGYSLDIFFVDGWPEEATDSLDNALEQAIARNEWLFSVSCHRVLENVISGQPSCDWEIDIKLLKIGEKIASVSCGDLYHGLYLGEDVAVKVFRLKQLNQPLKVEFNKEFSILRFIICTVIFWMMKIYSLTYNSVITAFGHSLSECNLTK</sequence>
<evidence type="ECO:0000256" key="2">
    <source>
        <dbReference type="SAM" id="Phobius"/>
    </source>
</evidence>
<feature type="transmembrane region" description="Helical" evidence="2">
    <location>
        <begin position="296"/>
        <end position="314"/>
    </location>
</feature>
<dbReference type="PANTHER" id="PTHR47320:SF1">
    <property type="entry name" value="BIFUNCTIONAL URIDYLYLTRANSFERASE_URIDYLYL-REMOVING ENZYME"/>
    <property type="match status" value="1"/>
</dbReference>
<keyword evidence="2" id="KW-1133">Transmembrane helix</keyword>
<dbReference type="GO" id="GO:0016787">
    <property type="term" value="F:hydrolase activity"/>
    <property type="evidence" value="ECO:0007669"/>
    <property type="project" value="UniProtKB-KW"/>
</dbReference>
<accession>A0A1D1Y2N4</accession>
<proteinExistence type="predicted"/>
<protein>
    <submittedName>
        <fullName evidence="4">[Protein-PII] uridylyltransferase</fullName>
    </submittedName>
</protein>